<dbReference type="InterPro" id="IPR007214">
    <property type="entry name" value="YbaK/aa-tRNA-synth-assoc-dom"/>
</dbReference>
<name>A0AAU7V7T2_9ACTO</name>
<dbReference type="AlphaFoldDB" id="A0AAU7V7T2"/>
<gene>
    <name evidence="2" type="ORF">SAC06_00930</name>
</gene>
<accession>A0AAU7V7T2</accession>
<dbReference type="RefSeq" id="WP_350258354.1">
    <property type="nucleotide sequence ID" value="NZ_CP138335.1"/>
</dbReference>
<reference evidence="2" key="1">
    <citation type="submission" date="2023-11" db="EMBL/GenBank/DDBJ databases">
        <title>Scrofimicrobium hongkongense sp. nov., isolated from a patient with peritonitis.</title>
        <authorList>
            <person name="Lao H.Y."/>
            <person name="Wong A.Y.P."/>
            <person name="Ng T.L."/>
            <person name="Wong R.Y.L."/>
            <person name="Yau M.C.Y."/>
            <person name="Lam J.Y.W."/>
            <person name="Siu G.K.H."/>
        </authorList>
    </citation>
    <scope>NUCLEOTIDE SEQUENCE</scope>
    <source>
        <strain evidence="2">R131</strain>
    </source>
</reference>
<protein>
    <submittedName>
        <fullName evidence="2">YbaK/EbsC family protein</fullName>
    </submittedName>
</protein>
<dbReference type="KEGG" id="sapp:SAC06_00930"/>
<dbReference type="Gene3D" id="3.90.960.10">
    <property type="entry name" value="YbaK/aminoacyl-tRNA synthetase-associated domain"/>
    <property type="match status" value="1"/>
</dbReference>
<dbReference type="Pfam" id="PF04073">
    <property type="entry name" value="tRNA_edit"/>
    <property type="match status" value="1"/>
</dbReference>
<organism evidence="2">
    <name type="scientific">Scrofimicrobium appendicitidis</name>
    <dbReference type="NCBI Taxonomy" id="3079930"/>
    <lineage>
        <taxon>Bacteria</taxon>
        <taxon>Bacillati</taxon>
        <taxon>Actinomycetota</taxon>
        <taxon>Actinomycetes</taxon>
        <taxon>Actinomycetales</taxon>
        <taxon>Actinomycetaceae</taxon>
        <taxon>Scrofimicrobium</taxon>
    </lineage>
</organism>
<feature type="domain" description="YbaK/aminoacyl-tRNA synthetase-associated" evidence="1">
    <location>
        <begin position="53"/>
        <end position="174"/>
    </location>
</feature>
<evidence type="ECO:0000259" key="1">
    <source>
        <dbReference type="Pfam" id="PF04073"/>
    </source>
</evidence>
<sequence>MSHPQIPGTGTLELVPVWDELDLVAAPVRAALLAYRETRPDLAEQIFVAPVPPEAADTEALTSAFDLDPALSVNCILVGGKRAGEQRIAACNIRATTNADVNSVVRRLLDVRKASFLARDLAVEQSGMEYGAITPVGIPTTWRLLVDQRASEGWACIGSGVRHSKLVLPGQVLATLPGSEVIEGLAN</sequence>
<evidence type="ECO:0000313" key="2">
    <source>
        <dbReference type="EMBL" id="XBW08155.1"/>
    </source>
</evidence>
<dbReference type="SUPFAM" id="SSF55826">
    <property type="entry name" value="YbaK/ProRS associated domain"/>
    <property type="match status" value="1"/>
</dbReference>
<dbReference type="InterPro" id="IPR036754">
    <property type="entry name" value="YbaK/aa-tRNA-synt-asso_dom_sf"/>
</dbReference>
<proteinExistence type="predicted"/>
<dbReference type="EMBL" id="CP138335">
    <property type="protein sequence ID" value="XBW08155.1"/>
    <property type="molecule type" value="Genomic_DNA"/>
</dbReference>
<dbReference type="GO" id="GO:0002161">
    <property type="term" value="F:aminoacyl-tRNA deacylase activity"/>
    <property type="evidence" value="ECO:0007669"/>
    <property type="project" value="InterPro"/>
</dbReference>